<accession>A0ABZ2CRN3</accession>
<evidence type="ECO:0008006" key="4">
    <source>
        <dbReference type="Google" id="ProtNLM"/>
    </source>
</evidence>
<evidence type="ECO:0000313" key="3">
    <source>
        <dbReference type="Proteomes" id="UP001354061"/>
    </source>
</evidence>
<protein>
    <recommendedName>
        <fullName evidence="4">Tail assembly chaperone</fullName>
    </recommendedName>
</protein>
<sequence length="98" mass="10548">MVNTYEKLVAAGAPAIVEPLFYRLYQDHTGAIVVEVRERRPYKGSNLKASRKVSTEGLPSELPQRVGDAATECVMELDTKAAVAALVGVASSEGREDV</sequence>
<name>A0ABZ2CRN3_9CAUD</name>
<keyword evidence="3" id="KW-1185">Reference proteome</keyword>
<reference evidence="2 3" key="1">
    <citation type="submission" date="2024-01" db="EMBL/GenBank/DDBJ databases">
        <authorList>
            <person name="Gibbons A.C."/>
            <person name="Cheng C."/>
            <person name="Chavez V."/>
            <person name="Cosentino E.J."/>
            <person name="Abuwarda M.A."/>
            <person name="Alvarez A."/>
            <person name="Batteikh M."/>
            <person name="Baughman A.P."/>
            <person name="Di B.Daria."/>
            <person name="Dooley N.L."/>
            <person name="Empson B.M."/>
            <person name="Erfanian K."/>
            <person name="Esparza P.D."/>
            <person name="Fleming H.S."/>
            <person name="Ghannam M.S."/>
            <person name="Gonzalez C."/>
            <person name="Huq N.E."/>
            <person name="Jin K."/>
            <person name="Kamarzar M."/>
            <person name="Khaine A.Myat."/>
            <person name="Krug K.R."/>
            <person name="Lee A."/>
            <person name="Liao S."/>
            <person name="Light I."/>
            <person name="Ma Y."/>
            <person name="Magaling J.Tricia."/>
            <person name="McLinden K.C."/>
            <person name="Melkote A."/>
            <person name="Montoya S.Cinthy."/>
            <person name="Niazmandi K."/>
            <person name="Ostroske E.C."/>
            <person name="Paek B.H."/>
            <person name="Rajiv S."/>
            <person name="Santos C.E."/>
            <person name="Semaan S.A."/>
            <person name="Senthilvelan J."/>
            <person name="Sheppy T.E."/>
            <person name="Stephenson J.C."/>
            <person name="Tenney M.E."/>
            <person name="Teoh B.Wiyang."/>
            <person name="Thorp J.P."/>
            <person name="Turon F.Guille."/>
            <person name="Uvarov E.V."/>
            <person name="Verpukhovskiy P."/>
            <person name="Wang J.Yiyang."/>
            <person name="Whang A.Y."/>
            <person name="Wright N.E."/>
            <person name="Wu M."/>
            <person name="Zhuang C."/>
            <person name="Chai A.E."/>
            <person name="Zorawik M."/>
            <person name="Kasemsunt F."/>
            <person name="Garza D.R."/>
            <person name="Ngo R.T."/>
            <person name="Reddi K."/>
            <person name="Freise A.C."/>
            <person name="Garcia-Vedrenne A.E."/>
            <person name="Garlena R.A."/>
            <person name="Russell D.A."/>
            <person name="Jacobs-Sera D."/>
            <person name="Hatfull G.F."/>
        </authorList>
    </citation>
    <scope>NUCLEOTIDE SEQUENCE [LARGE SCALE GENOMIC DNA]</scope>
</reference>
<proteinExistence type="predicted"/>
<evidence type="ECO:0000313" key="2">
    <source>
        <dbReference type="EMBL" id="WVX87898.1"/>
    </source>
</evidence>
<feature type="region of interest" description="Disordered" evidence="1">
    <location>
        <begin position="45"/>
        <end position="64"/>
    </location>
</feature>
<organism evidence="2 3">
    <name type="scientific">Arthrobacter phage Berrie</name>
    <dbReference type="NCBI Taxonomy" id="2926087"/>
    <lineage>
        <taxon>Viruses</taxon>
        <taxon>Duplodnaviria</taxon>
        <taxon>Heunggongvirae</taxon>
        <taxon>Uroviricota</taxon>
        <taxon>Caudoviricetes</taxon>
        <taxon>Casidaviridae</taxon>
        <taxon>Yangvirus</taxon>
        <taxon>Yangvirus berrie</taxon>
    </lineage>
</organism>
<dbReference type="Proteomes" id="UP001354061">
    <property type="component" value="Segment"/>
</dbReference>
<dbReference type="EMBL" id="PP208921">
    <property type="protein sequence ID" value="WVX87898.1"/>
    <property type="molecule type" value="Genomic_DNA"/>
</dbReference>
<gene>
    <name evidence="2" type="primary">47</name>
    <name evidence="2" type="ORF">SEA_BERRIE_47</name>
</gene>
<evidence type="ECO:0000256" key="1">
    <source>
        <dbReference type="SAM" id="MobiDB-lite"/>
    </source>
</evidence>